<accession>A0A8F2E7M4</accession>
<reference evidence="1" key="1">
    <citation type="submission" date="2021-03" db="EMBL/GenBank/DDBJ databases">
        <authorList>
            <person name="Alqahtani R."/>
            <person name="Behailu E."/>
            <person name="Cappabianca D.W."/>
            <person name="Csanadi-Schwartz K.M."/>
            <person name="Dalal A.S."/>
            <person name="Fahim M.S."/>
            <person name="Franklin J.M."/>
            <person name="Gluckman M.H."/>
            <person name="Levine C.J."/>
            <person name="Martin N."/>
            <person name="Milza N."/>
            <person name="Najmabadi R."/>
            <person name="Newman A.M."/>
            <person name="Pajunar M."/>
            <person name="Qalawee I."/>
            <person name="Rizvi A."/>
            <person name="Samuel A."/>
            <person name="Smith A."/>
            <person name="Swann F.E."/>
            <person name="Sweeney P."/>
            <person name="Torres N.R."/>
            <person name="Ventrone L."/>
            <person name="Ventura L."/>
            <person name="Wroe M."/>
            <person name="Acquaye N.A."/>
            <person name="Agnes T.J."/>
            <person name="Ahmed A."/>
            <person name="Ahmed S."/>
            <person name="Amodu B.A."/>
            <person name="Arefeayne N.F."/>
            <person name="Asamoah-Frimpong E.A."/>
            <person name="Attaran A."/>
            <person name="Barragan J.M."/>
            <person name="Baumgarten L.N."/>
            <person name="Berhane B."/>
            <person name="Beyene A."/>
            <person name="Bhattarai B."/>
            <person name="Biondokin D.V."/>
            <person name="Boone B.K."/>
            <person name="Burney S.Z."/>
            <person name="Cayanan J.-R.T."/>
            <person name="Cesta G."/>
            <person name="Chang J."/>
            <person name="Chavez J."/>
            <person name="Chorbajian C."/>
            <person name="Christian S."/>
            <person name="Corns J.R."/>
            <person name="Corns N.R."/>
            <person name="Cowan J.T."/>
            <person name="Coyne C."/>
            <person name="Dadzie B."/>
            <person name="Datu D.-L.V."/>
            <person name="Deng B.C."/>
            <person name="Der L."/>
            <person name="Dickerson K."/>
            <person name="Dozier E."/>
            <person name="Egbunine A.O."/>
            <person name="Farooq M."/>
            <person name="Fonge A.E."/>
            <person name="Ghomsi-Nono M.P."/>
            <person name="Giampietro H."/>
            <person name="Gunnison R.P."/>
            <person name="Han S.H."/>
            <person name="Hennigan A.J."/>
            <person name="Hong A.N."/>
            <person name="Ijomor E.C."/>
            <person name="Jalali A."/>
            <person name="Jamil T.Z."/>
            <person name="Jenkins C.R."/>
            <person name="Joseph M.A."/>
            <person name="Jowanowitch O.J."/>
            <person name="Kang D."/>
            <person name="Khan A."/>
            <person name="Khan Z.K."/>
            <person name="Kiewe T."/>
            <person name="Kjerulf A.B."/>
            <person name="Kolosey V."/>
            <person name="Kurup M."/>
            <person name="Lee V.H."/>
            <person name="Llontop-Maldonado V."/>
            <person name="Long P."/>
            <person name="Lu N."/>
            <person name="Majekodunmi A."/>
            <person name="Malik H.W."/>
            <person name="Marcellino S.C."/>
            <person name="Martinez L.A."/>
            <person name="Meher F.N."/>
            <person name="Michelin M.A."/>
            <person name="Mitchell K.G."/>
            <person name="Mullens W.J."/>
            <person name="Nwakama C."/>
            <person name="Nwosu F.T."/>
            <person name="Oboh E.C."/>
            <person name="Odujinrin O."/>
            <person name="Ogunsan O."/>
            <person name="O'Neill K."/>
            <person name="Oxlaj J.A."/>
            <person name="Patel A.K."/>
            <person name="Patel B.R."/>
            <person name="Pham Q."/>
            <person name="Porter J."/>
            <person name="Portes J."/>
            <person name="Prokopenko A."/>
            <person name="Quraishi M."/>
            <person name="Qureshi M.-A."/>
            <person name="Rivera A."/>
            <person name="Rubalsky V."/>
            <person name="Saikali Y."/>
            <person name="Saqaf K."/>
            <person name="Saroya S.R."/>
            <person name="Seas A."/>
            <person name="Shadrick R.E."/>
            <person name="Sharda N."/>
            <person name="Sigindere M.T."/>
            <person name="Simbi V.G."/>
            <person name="Thuzar C."/>
            <person name="Tran K."/>
            <person name="Tran V.D."/>
            <person name="Trang W."/>
            <person name="Vaishnav N."/>
            <person name="Vuong K."/>
            <person name="Walker C."/>
            <person name="Wallace S.A."/>
            <person name="Warfield J.C."/>
            <person name="Wikina T."/>
            <person name="Wobbeking F.T."/>
            <person name="Worrent L.D."/>
            <person name="Yan T."/>
            <person name="Zehra A."/>
            <person name="Avazpour P."/>
            <person name="Kim F.M."/>
            <person name="Mason K."/>
            <person name="Nguyen D.A."/>
            <person name="Pettit S.M."/>
            <person name="Zhou O.J."/>
            <person name="Brissett D.L."/>
            <person name="Gualtieri C."/>
            <person name="Hufford T.M."/>
            <person name="Ko J.M."/>
            <person name="Novak J.K."/>
            <person name="Smith Z.M."/>
            <person name="Mayer-Bacon C."/>
            <person name="Erill I."/>
            <person name="Caruso S.M."/>
            <person name="Garlena R.A."/>
            <person name="Russell D.A."/>
            <person name="Pope W.H."/>
            <person name="Jacobs-Sera D."/>
            <person name="Hatfull G.F."/>
        </authorList>
    </citation>
    <scope>NUCLEOTIDE SEQUENCE</scope>
</reference>
<evidence type="ECO:0000313" key="1">
    <source>
        <dbReference type="EMBL" id="QWT29870.1"/>
    </source>
</evidence>
<sequence>MAKEWAAHAACQHPATPAMRNKCRRVRRAVRDTLSGSTNDVLAGLIGQPVVGWRTWDDETEGPKLFRYEGTLERSYQHRDGFTVWIVVSDEKPQGTGHLAAFVHVL</sequence>
<dbReference type="Proteomes" id="UP000683386">
    <property type="component" value="Segment"/>
</dbReference>
<protein>
    <submittedName>
        <fullName evidence="1">Uncharacterized protein</fullName>
    </submittedName>
</protein>
<proteinExistence type="predicted"/>
<organism evidence="1 2">
    <name type="scientific">Streptomyces phage KimJongPhill</name>
    <dbReference type="NCBI Taxonomy" id="2848886"/>
    <lineage>
        <taxon>Viruses</taxon>
        <taxon>Duplodnaviria</taxon>
        <taxon>Heunggongvirae</taxon>
        <taxon>Uroviricota</taxon>
        <taxon>Caudoviricetes</taxon>
        <taxon>Zukovirus</taxon>
        <taxon>Zukovirus phill</taxon>
    </lineage>
</organism>
<dbReference type="KEGG" id="vg:77931561"/>
<dbReference type="GeneID" id="77931561"/>
<evidence type="ECO:0000313" key="2">
    <source>
        <dbReference type="Proteomes" id="UP000683386"/>
    </source>
</evidence>
<name>A0A8F2E7M4_9CAUD</name>
<gene>
    <name evidence="1" type="primary">89</name>
    <name evidence="1" type="ORF">SEA_KIMJONGPHILL_89</name>
</gene>
<keyword evidence="2" id="KW-1185">Reference proteome</keyword>
<dbReference type="RefSeq" id="YP_010655695.1">
    <property type="nucleotide sequence ID" value="NC_070830.1"/>
</dbReference>
<dbReference type="EMBL" id="MW822144">
    <property type="protein sequence ID" value="QWT29870.1"/>
    <property type="molecule type" value="Genomic_DNA"/>
</dbReference>